<dbReference type="SUPFAM" id="SSF57667">
    <property type="entry name" value="beta-beta-alpha zinc fingers"/>
    <property type="match status" value="1"/>
</dbReference>
<dbReference type="PROSITE" id="PS50157">
    <property type="entry name" value="ZINC_FINGER_C2H2_2"/>
    <property type="match status" value="1"/>
</dbReference>
<dbReference type="InterPro" id="IPR013087">
    <property type="entry name" value="Znf_C2H2_type"/>
</dbReference>
<feature type="domain" description="C2H2-type" evidence="1">
    <location>
        <begin position="24"/>
        <end position="46"/>
    </location>
</feature>
<accession>A0A6C0C7J3</accession>
<dbReference type="AlphaFoldDB" id="A0A6C0C7J3"/>
<dbReference type="EMBL" id="MN739347">
    <property type="protein sequence ID" value="QHS99779.1"/>
    <property type="molecule type" value="Genomic_DNA"/>
</dbReference>
<protein>
    <recommendedName>
        <fullName evidence="1">C2H2-type domain-containing protein</fullName>
    </recommendedName>
</protein>
<dbReference type="SMART" id="SM00355">
    <property type="entry name" value="ZnF_C2H2"/>
    <property type="match status" value="1"/>
</dbReference>
<evidence type="ECO:0000313" key="2">
    <source>
        <dbReference type="EMBL" id="QHS99779.1"/>
    </source>
</evidence>
<evidence type="ECO:0000259" key="1">
    <source>
        <dbReference type="PROSITE" id="PS50157"/>
    </source>
</evidence>
<reference evidence="2" key="1">
    <citation type="journal article" date="2020" name="Nature">
        <title>Giant virus diversity and host interactions through global metagenomics.</title>
        <authorList>
            <person name="Schulz F."/>
            <person name="Roux S."/>
            <person name="Paez-Espino D."/>
            <person name="Jungbluth S."/>
            <person name="Walsh D.A."/>
            <person name="Denef V.J."/>
            <person name="McMahon K.D."/>
            <person name="Konstantinidis K.T."/>
            <person name="Eloe-Fadrosh E.A."/>
            <person name="Kyrpides N.C."/>
            <person name="Woyke T."/>
        </authorList>
    </citation>
    <scope>NUCLEOTIDE SEQUENCE</scope>
    <source>
        <strain evidence="2">GVMAG-M-3300020187-37</strain>
    </source>
</reference>
<dbReference type="InterPro" id="IPR036236">
    <property type="entry name" value="Znf_C2H2_sf"/>
</dbReference>
<name>A0A6C0C7J3_9ZZZZ</name>
<organism evidence="2">
    <name type="scientific">viral metagenome</name>
    <dbReference type="NCBI Taxonomy" id="1070528"/>
    <lineage>
        <taxon>unclassified sequences</taxon>
        <taxon>metagenomes</taxon>
        <taxon>organismal metagenomes</taxon>
    </lineage>
</organism>
<sequence length="46" mass="5794">MCFFRILRRKKNQRQSEVPFLNPYYCKKCKRSFPNIISYEIHMKNH</sequence>
<proteinExistence type="predicted"/>
<dbReference type="PROSITE" id="PS00028">
    <property type="entry name" value="ZINC_FINGER_C2H2_1"/>
    <property type="match status" value="1"/>
</dbReference>